<reference evidence="4 6" key="1">
    <citation type="journal article" date="2015" name="Int. J. Syst. Evol. Microbiol.">
        <title>Bacillus glycinifermentans sp. nov., isolated from fermented soybean paste.</title>
        <authorList>
            <person name="Kim S.J."/>
            <person name="Dunlap C.A."/>
            <person name="Kwon S.W."/>
            <person name="Rooney A.P."/>
        </authorList>
    </citation>
    <scope>NUCLEOTIDE SEQUENCE [LARGE SCALE GENOMIC DNA]</scope>
    <source>
        <strain evidence="4 6">GO-13</strain>
    </source>
</reference>
<accession>A0A0T6BUT2</accession>
<dbReference type="Proteomes" id="UP000036168">
    <property type="component" value="Unassembled WGS sequence"/>
</dbReference>
<evidence type="ECO:0000313" key="4">
    <source>
        <dbReference type="EMBL" id="KRT95371.1"/>
    </source>
</evidence>
<dbReference type="InterPro" id="IPR007837">
    <property type="entry name" value="DinB"/>
</dbReference>
<feature type="binding site" evidence="3">
    <location>
        <position position="127"/>
    </location>
    <ligand>
        <name>a divalent metal cation</name>
        <dbReference type="ChEBI" id="CHEBI:60240"/>
    </ligand>
</feature>
<protein>
    <submittedName>
        <fullName evidence="5">DinB family protein</fullName>
    </submittedName>
</protein>
<dbReference type="Pfam" id="PF05163">
    <property type="entry name" value="DinB"/>
    <property type="match status" value="1"/>
</dbReference>
<dbReference type="OrthoDB" id="119432at2"/>
<feature type="binding site" evidence="3">
    <location>
        <position position="131"/>
    </location>
    <ligand>
        <name>a divalent metal cation</name>
        <dbReference type="ChEBI" id="CHEBI:60240"/>
    </ligand>
</feature>
<feature type="binding site" evidence="3">
    <location>
        <position position="47"/>
    </location>
    <ligand>
        <name>a divalent metal cation</name>
        <dbReference type="ChEBI" id="CHEBI:60240"/>
    </ligand>
</feature>
<reference evidence="5 7" key="3">
    <citation type="submission" date="2023-03" db="EMBL/GenBank/DDBJ databases">
        <title>Agriculturally important microbes genome sequencing.</title>
        <authorList>
            <person name="Dunlap C."/>
        </authorList>
    </citation>
    <scope>NUCLEOTIDE SEQUENCE [LARGE SCALE GENOMIC DNA]</scope>
    <source>
        <strain evidence="5 7">CBP-3203</strain>
    </source>
</reference>
<dbReference type="EMBL" id="JARRTL010000025">
    <property type="protein sequence ID" value="MEC0486893.1"/>
    <property type="molecule type" value="Genomic_DNA"/>
</dbReference>
<comment type="similarity">
    <text evidence="1">Belongs to the DinB family.</text>
</comment>
<evidence type="ECO:0000313" key="7">
    <source>
        <dbReference type="Proteomes" id="UP001341297"/>
    </source>
</evidence>
<reference evidence="4" key="2">
    <citation type="submission" date="2015-10" db="EMBL/GenBank/DDBJ databases">
        <authorList>
            <person name="Gilbert D.G."/>
        </authorList>
    </citation>
    <scope>NUCLEOTIDE SEQUENCE</scope>
    <source>
        <strain evidence="4">GO-13</strain>
    </source>
</reference>
<dbReference type="EMBL" id="LECW02000004">
    <property type="protein sequence ID" value="KRT95371.1"/>
    <property type="molecule type" value="Genomic_DNA"/>
</dbReference>
<proteinExistence type="inferred from homology"/>
<evidence type="ECO:0000256" key="1">
    <source>
        <dbReference type="ARBA" id="ARBA00008635"/>
    </source>
</evidence>
<keyword evidence="2 3" id="KW-0479">Metal-binding</keyword>
<evidence type="ECO:0000256" key="3">
    <source>
        <dbReference type="PIRSR" id="PIRSR607837-1"/>
    </source>
</evidence>
<evidence type="ECO:0000256" key="2">
    <source>
        <dbReference type="ARBA" id="ARBA00022723"/>
    </source>
</evidence>
<dbReference type="InterPro" id="IPR034660">
    <property type="entry name" value="DinB/YfiT-like"/>
</dbReference>
<name>A0A0T6BUT2_9BACI</name>
<dbReference type="AlphaFoldDB" id="A0A0T6BUT2"/>
<keyword evidence="7" id="KW-1185">Reference proteome</keyword>
<dbReference type="SUPFAM" id="SSF109854">
    <property type="entry name" value="DinB/YfiT-like putative metalloenzymes"/>
    <property type="match status" value="1"/>
</dbReference>
<organism evidence="4 6">
    <name type="scientific">Bacillus glycinifermentans</name>
    <dbReference type="NCBI Taxonomy" id="1664069"/>
    <lineage>
        <taxon>Bacteria</taxon>
        <taxon>Bacillati</taxon>
        <taxon>Bacillota</taxon>
        <taxon>Bacilli</taxon>
        <taxon>Bacillales</taxon>
        <taxon>Bacillaceae</taxon>
        <taxon>Bacillus</taxon>
    </lineage>
</organism>
<sequence length="154" mass="17650">MARKNSIIQEFLSHRTVTEELIQKIDEKHLDYKPTETSMSAKELAVHILDSFYKFALTAKEGNPAAFKQKAEETDGSLAELAKTYTEKTNKLLESFTDEDLDREIDLTTTFGMKVTAEQLIQFAIGHEIHHKGSLFVYVREMGHTDLPLYVKIR</sequence>
<dbReference type="Gene3D" id="1.20.120.450">
    <property type="entry name" value="dinb family like domain"/>
    <property type="match status" value="1"/>
</dbReference>
<dbReference type="GO" id="GO:0046872">
    <property type="term" value="F:metal ion binding"/>
    <property type="evidence" value="ECO:0007669"/>
    <property type="project" value="UniProtKB-KW"/>
</dbReference>
<comment type="caution">
    <text evidence="4">The sequence shown here is derived from an EMBL/GenBank/DDBJ whole genome shotgun (WGS) entry which is preliminary data.</text>
</comment>
<gene>
    <name evidence="4" type="ORF">AB447_212840</name>
    <name evidence="5" type="ORF">P8828_19220</name>
</gene>
<dbReference type="STRING" id="1664069.BGLY_3231"/>
<dbReference type="RefSeq" id="WP_048353536.1">
    <property type="nucleotide sequence ID" value="NZ_CP023481.1"/>
</dbReference>
<evidence type="ECO:0000313" key="5">
    <source>
        <dbReference type="EMBL" id="MEC0486893.1"/>
    </source>
</evidence>
<dbReference type="Proteomes" id="UP001341297">
    <property type="component" value="Unassembled WGS sequence"/>
</dbReference>
<evidence type="ECO:0000313" key="6">
    <source>
        <dbReference type="Proteomes" id="UP000036168"/>
    </source>
</evidence>